<keyword evidence="1" id="KW-0175">Coiled coil</keyword>
<feature type="coiled-coil region" evidence="1">
    <location>
        <begin position="430"/>
        <end position="464"/>
    </location>
</feature>
<accession>A0ABR4PUZ5</accession>
<keyword evidence="4" id="KW-1185">Reference proteome</keyword>
<dbReference type="Proteomes" id="UP001629113">
    <property type="component" value="Unassembled WGS sequence"/>
</dbReference>
<dbReference type="EMBL" id="JBFCZG010000001">
    <property type="protein sequence ID" value="KAL3427173.1"/>
    <property type="molecule type" value="Genomic_DNA"/>
</dbReference>
<gene>
    <name evidence="3" type="ORF">PVAG01_00682</name>
</gene>
<feature type="compositionally biased region" description="Low complexity" evidence="2">
    <location>
        <begin position="242"/>
        <end position="254"/>
    </location>
</feature>
<organism evidence="3 4">
    <name type="scientific">Phlyctema vagabunda</name>
    <dbReference type="NCBI Taxonomy" id="108571"/>
    <lineage>
        <taxon>Eukaryota</taxon>
        <taxon>Fungi</taxon>
        <taxon>Dikarya</taxon>
        <taxon>Ascomycota</taxon>
        <taxon>Pezizomycotina</taxon>
        <taxon>Leotiomycetes</taxon>
        <taxon>Helotiales</taxon>
        <taxon>Dermateaceae</taxon>
        <taxon>Phlyctema</taxon>
    </lineage>
</organism>
<dbReference type="Pfam" id="PF13094">
    <property type="entry name" value="CENP-Q"/>
    <property type="match status" value="1"/>
</dbReference>
<feature type="compositionally biased region" description="Polar residues" evidence="2">
    <location>
        <begin position="216"/>
        <end position="225"/>
    </location>
</feature>
<dbReference type="InterPro" id="IPR025212">
    <property type="entry name" value="CAD_CENP-Q"/>
</dbReference>
<protein>
    <submittedName>
        <fullName evidence="3">Uncharacterized protein</fullName>
    </submittedName>
</protein>
<feature type="compositionally biased region" description="Polar residues" evidence="2">
    <location>
        <begin position="255"/>
        <end position="270"/>
    </location>
</feature>
<name>A0ABR4PUZ5_9HELO</name>
<feature type="compositionally biased region" description="Basic and acidic residues" evidence="2">
    <location>
        <begin position="35"/>
        <end position="55"/>
    </location>
</feature>
<evidence type="ECO:0000313" key="4">
    <source>
        <dbReference type="Proteomes" id="UP001629113"/>
    </source>
</evidence>
<evidence type="ECO:0000256" key="2">
    <source>
        <dbReference type="SAM" id="MobiDB-lite"/>
    </source>
</evidence>
<proteinExistence type="predicted"/>
<evidence type="ECO:0000313" key="3">
    <source>
        <dbReference type="EMBL" id="KAL3427173.1"/>
    </source>
</evidence>
<sequence length="557" mass="61171">MAPDLAILKRKRTAPASWWAVPTASPSSSLPRTDAPSRTEHKEPSQGSDTLDRSERKRSKGTKITKSSQTRTIEHNASPEGTVSDHSQQEAESSKQVPQDGEKQNDMEPRSSRRKRARPSDCWVVSQTESYSVDEPPSKKRSTSSNTNVVKGKKEITTAGAPQKSSTVPKILETISPPKRGRPAKAKSGETRQTGDAGSRKRLRSPQDIPEPDVVTATSSFAKSKSGQKRVVPVVPVERASKVVTKSKSASGKTHGSTTSASNKSQKLLASTTSKNKDSKKSKNDSQPAKRRRSTQERSPEQDAVAVEGPPPTYQHLAPITHRVPRHAIEKWEPLPFSSIERISQMLNSAERPVIMHLHDERKRNHASTAVGMITRRLVKKLSRKLPFPIKSPGMVDDDFDFENILNVKAVLEAQLTPALHANELLRAELWKEKVLLDAEEEALAELESNAKSESQQRKQVEKKAHALLQAQDAEEQILYKIGLDETAQRGHLPLSMSNNETLTALLKDVHGHVDSLQGNVGQIESIGEAITKSKAAVQATLFSHLGSDEYDAVTLG</sequence>
<feature type="region of interest" description="Disordered" evidence="2">
    <location>
        <begin position="1"/>
        <end position="316"/>
    </location>
</feature>
<reference evidence="3 4" key="1">
    <citation type="submission" date="2024-06" db="EMBL/GenBank/DDBJ databases">
        <title>Complete genome of Phlyctema vagabunda strain 19-DSS-EL-015.</title>
        <authorList>
            <person name="Fiorenzani C."/>
        </authorList>
    </citation>
    <scope>NUCLEOTIDE SEQUENCE [LARGE SCALE GENOMIC DNA]</scope>
    <source>
        <strain evidence="3 4">19-DSS-EL-015</strain>
    </source>
</reference>
<feature type="compositionally biased region" description="Basic and acidic residues" evidence="2">
    <location>
        <begin position="275"/>
        <end position="284"/>
    </location>
</feature>
<comment type="caution">
    <text evidence="3">The sequence shown here is derived from an EMBL/GenBank/DDBJ whole genome shotgun (WGS) entry which is preliminary data.</text>
</comment>
<feature type="compositionally biased region" description="Basic and acidic residues" evidence="2">
    <location>
        <begin position="100"/>
        <end position="111"/>
    </location>
</feature>
<evidence type="ECO:0000256" key="1">
    <source>
        <dbReference type="SAM" id="Coils"/>
    </source>
</evidence>